<dbReference type="Gene3D" id="3.90.1150.10">
    <property type="entry name" value="Aspartate Aminotransferase, domain 1"/>
    <property type="match status" value="1"/>
</dbReference>
<dbReference type="PANTHER" id="PTHR48097">
    <property type="entry name" value="L-THREONINE ALDOLASE-RELATED"/>
    <property type="match status" value="1"/>
</dbReference>
<dbReference type="CDD" id="cd06502">
    <property type="entry name" value="TA_like"/>
    <property type="match status" value="1"/>
</dbReference>
<evidence type="ECO:0000259" key="4">
    <source>
        <dbReference type="Pfam" id="PF01212"/>
    </source>
</evidence>
<dbReference type="RefSeq" id="WP_068702407.1">
    <property type="nucleotide sequence ID" value="NZ_BDCR01000001.1"/>
</dbReference>
<dbReference type="InterPro" id="IPR015422">
    <property type="entry name" value="PyrdxlP-dep_Trfase_small"/>
</dbReference>
<dbReference type="SUPFAM" id="SSF53383">
    <property type="entry name" value="PLP-dependent transferases"/>
    <property type="match status" value="1"/>
</dbReference>
<comment type="similarity">
    <text evidence="2">Belongs to the threonine aldolase family.</text>
</comment>
<reference evidence="6" key="2">
    <citation type="journal article" date="2017" name="Genome Announc.">
        <title>Draft genome sequence of Paludibacter jiangxiensis NM7(T), a propionate-producing fermentative bacterium.</title>
        <authorList>
            <person name="Qiu Y.-L."/>
            <person name="Tourlousse D.M."/>
            <person name="Matsuura N."/>
            <person name="Ohashi A."/>
            <person name="Sekiguchi Y."/>
        </authorList>
    </citation>
    <scope>NUCLEOTIDE SEQUENCE [LARGE SCALE GENOMIC DNA]</scope>
    <source>
        <strain evidence="6">NM7</strain>
    </source>
</reference>
<evidence type="ECO:0000313" key="5">
    <source>
        <dbReference type="EMBL" id="GAT62320.1"/>
    </source>
</evidence>
<dbReference type="Pfam" id="PF01212">
    <property type="entry name" value="Beta_elim_lyase"/>
    <property type="match status" value="1"/>
</dbReference>
<dbReference type="STRING" id="681398.PJIAN_1913"/>
<comment type="caution">
    <text evidence="5">The sequence shown here is derived from an EMBL/GenBank/DDBJ whole genome shotgun (WGS) entry which is preliminary data.</text>
</comment>
<dbReference type="OrthoDB" id="9774495at2"/>
<dbReference type="Gene3D" id="3.40.640.10">
    <property type="entry name" value="Type I PLP-dependent aspartate aminotransferase-like (Major domain)"/>
    <property type="match status" value="1"/>
</dbReference>
<dbReference type="GO" id="GO:0016829">
    <property type="term" value="F:lyase activity"/>
    <property type="evidence" value="ECO:0007669"/>
    <property type="project" value="InterPro"/>
</dbReference>
<evidence type="ECO:0000313" key="6">
    <source>
        <dbReference type="Proteomes" id="UP000076586"/>
    </source>
</evidence>
<name>A0A170Z4C0_9BACT</name>
<dbReference type="InterPro" id="IPR015421">
    <property type="entry name" value="PyrdxlP-dep_Trfase_major"/>
</dbReference>
<comment type="cofactor">
    <cofactor evidence="1">
        <name>pyridoxal 5'-phosphate</name>
        <dbReference type="ChEBI" id="CHEBI:597326"/>
    </cofactor>
</comment>
<organism evidence="5 6">
    <name type="scientific">Paludibacter jiangxiensis</name>
    <dbReference type="NCBI Taxonomy" id="681398"/>
    <lineage>
        <taxon>Bacteria</taxon>
        <taxon>Pseudomonadati</taxon>
        <taxon>Bacteroidota</taxon>
        <taxon>Bacteroidia</taxon>
        <taxon>Bacteroidales</taxon>
        <taxon>Paludibacteraceae</taxon>
        <taxon>Paludibacter</taxon>
    </lineage>
</organism>
<accession>A0A170Z4C0</accession>
<proteinExistence type="inferred from homology"/>
<gene>
    <name evidence="5" type="ORF">PJIAN_1913</name>
</gene>
<dbReference type="EMBL" id="BDCR01000001">
    <property type="protein sequence ID" value="GAT62320.1"/>
    <property type="molecule type" value="Genomic_DNA"/>
</dbReference>
<dbReference type="Proteomes" id="UP000076586">
    <property type="component" value="Unassembled WGS sequence"/>
</dbReference>
<keyword evidence="3" id="KW-0663">Pyridoxal phosphate</keyword>
<reference evidence="6" key="1">
    <citation type="submission" date="2016-04" db="EMBL/GenBank/DDBJ databases">
        <title>Draft genome sequence of Paludibacter jiangxiensis strain NM7.</title>
        <authorList>
            <person name="Qiu Y."/>
            <person name="Matsuura N."/>
            <person name="Ohashi A."/>
            <person name="Tourlousse M.D."/>
            <person name="Sekiguchi Y."/>
        </authorList>
    </citation>
    <scope>NUCLEOTIDE SEQUENCE [LARGE SCALE GENOMIC DNA]</scope>
    <source>
        <strain evidence="6">NM7</strain>
    </source>
</reference>
<evidence type="ECO:0000256" key="2">
    <source>
        <dbReference type="ARBA" id="ARBA00006966"/>
    </source>
</evidence>
<feature type="domain" description="Aromatic amino acid beta-eliminating lyase/threonine aldolase" evidence="4">
    <location>
        <begin position="4"/>
        <end position="287"/>
    </location>
</feature>
<sequence length="344" mass="37658">MKSFASDNYSGIHPNILNAIAEANQAHVSSYGNDPFTAKAEHLFKQQFGQDTEVLFVFNGTGANITALQCAVQSFHSILCAKTAHINVDECGALMKATGCQLHAIDTPDGKLTPELIAPFLSDLGNIHHTQPRVISITQCTEVGTVYSLNELTTLCRFAHQNGLYVHLDGARIANALAALGCSAKTGTVDCGVDIMSFGGTKNGLMIGEAVLIFNKDLVANAQFVRKQLAQLFSKMRFISAQFVALLENNLWLTMAAHSNAMAQLLTREVSTIPQVKITQPTNANGVFALIPPAIVEPLQKEFPFYLWNEQTCEARWMCSFDTTEEEIRIFVKLIKELCDGMKL</sequence>
<dbReference type="GO" id="GO:0006520">
    <property type="term" value="P:amino acid metabolic process"/>
    <property type="evidence" value="ECO:0007669"/>
    <property type="project" value="InterPro"/>
</dbReference>
<keyword evidence="6" id="KW-1185">Reference proteome</keyword>
<dbReference type="AlphaFoldDB" id="A0A170Z4C0"/>
<protein>
    <submittedName>
        <fullName evidence="5">Threonine aldolase</fullName>
    </submittedName>
</protein>
<evidence type="ECO:0000256" key="1">
    <source>
        <dbReference type="ARBA" id="ARBA00001933"/>
    </source>
</evidence>
<evidence type="ECO:0000256" key="3">
    <source>
        <dbReference type="ARBA" id="ARBA00022898"/>
    </source>
</evidence>
<dbReference type="InterPro" id="IPR001597">
    <property type="entry name" value="ArAA_b-elim_lyase/Thr_aldolase"/>
</dbReference>
<dbReference type="InterPro" id="IPR015424">
    <property type="entry name" value="PyrdxlP-dep_Trfase"/>
</dbReference>
<dbReference type="PANTHER" id="PTHR48097:SF5">
    <property type="entry name" value="LOW SPECIFICITY L-THREONINE ALDOLASE"/>
    <property type="match status" value="1"/>
</dbReference>